<feature type="region of interest" description="Disordered" evidence="1">
    <location>
        <begin position="1"/>
        <end position="28"/>
    </location>
</feature>
<evidence type="ECO:0000256" key="1">
    <source>
        <dbReference type="SAM" id="MobiDB-lite"/>
    </source>
</evidence>
<evidence type="ECO:0000313" key="3">
    <source>
        <dbReference type="Proteomes" id="UP000467841"/>
    </source>
</evidence>
<keyword evidence="3" id="KW-1185">Reference proteome</keyword>
<protein>
    <submittedName>
        <fullName evidence="2">Uncharacterized protein</fullName>
    </submittedName>
</protein>
<feature type="region of interest" description="Disordered" evidence="1">
    <location>
        <begin position="56"/>
        <end position="108"/>
    </location>
</feature>
<dbReference type="AlphaFoldDB" id="A0A6D2JFV9"/>
<dbReference type="Proteomes" id="UP000467841">
    <property type="component" value="Unassembled WGS sequence"/>
</dbReference>
<name>A0A6D2JFV9_9BRAS</name>
<comment type="caution">
    <text evidence="2">The sequence shown here is derived from an EMBL/GenBank/DDBJ whole genome shotgun (WGS) entry which is preliminary data.</text>
</comment>
<gene>
    <name evidence="2" type="ORF">MERR_LOCUS25926</name>
</gene>
<sequence length="147" mass="16650">MKSEASETNYDWLDLGTEPFRKGSRLGKDPEEQLHFQLVTETLTDDVSNASTACKAKIPKKRNSSDVLAQRSDALKHSNPWTDHPQKTRARTSHGSKPYGREKTAVSSRVSDLKVVGINRVSRPRRRIMRPTKPLHSDLIRTGRCLE</sequence>
<organism evidence="2 3">
    <name type="scientific">Microthlaspi erraticum</name>
    <dbReference type="NCBI Taxonomy" id="1685480"/>
    <lineage>
        <taxon>Eukaryota</taxon>
        <taxon>Viridiplantae</taxon>
        <taxon>Streptophyta</taxon>
        <taxon>Embryophyta</taxon>
        <taxon>Tracheophyta</taxon>
        <taxon>Spermatophyta</taxon>
        <taxon>Magnoliopsida</taxon>
        <taxon>eudicotyledons</taxon>
        <taxon>Gunneridae</taxon>
        <taxon>Pentapetalae</taxon>
        <taxon>rosids</taxon>
        <taxon>malvids</taxon>
        <taxon>Brassicales</taxon>
        <taxon>Brassicaceae</taxon>
        <taxon>Coluteocarpeae</taxon>
        <taxon>Microthlaspi</taxon>
    </lineage>
</organism>
<proteinExistence type="predicted"/>
<accession>A0A6D2JFV9</accession>
<reference evidence="2" key="1">
    <citation type="submission" date="2020-01" db="EMBL/GenBank/DDBJ databases">
        <authorList>
            <person name="Mishra B."/>
        </authorList>
    </citation>
    <scope>NUCLEOTIDE SEQUENCE [LARGE SCALE GENOMIC DNA]</scope>
</reference>
<evidence type="ECO:0000313" key="2">
    <source>
        <dbReference type="EMBL" id="CAA7038691.1"/>
    </source>
</evidence>
<dbReference type="EMBL" id="CACVBM020001196">
    <property type="protein sequence ID" value="CAA7038691.1"/>
    <property type="molecule type" value="Genomic_DNA"/>
</dbReference>